<dbReference type="Proteomes" id="UP000226192">
    <property type="component" value="Unassembled WGS sequence"/>
</dbReference>
<comment type="subcellular location">
    <subcellularLocation>
        <location evidence="1">Membrane</location>
    </subcellularLocation>
</comment>
<gene>
    <name evidence="7" type="ORF">CDD81_8143</name>
</gene>
<dbReference type="GO" id="GO:0005506">
    <property type="term" value="F:iron ion binding"/>
    <property type="evidence" value="ECO:0007669"/>
    <property type="project" value="InterPro"/>
</dbReference>
<dbReference type="InterPro" id="IPR006694">
    <property type="entry name" value="Fatty_acid_hydroxylase"/>
</dbReference>
<feature type="transmembrane region" description="Helical" evidence="5">
    <location>
        <begin position="72"/>
        <end position="95"/>
    </location>
</feature>
<proteinExistence type="predicted"/>
<dbReference type="GO" id="GO:0016491">
    <property type="term" value="F:oxidoreductase activity"/>
    <property type="evidence" value="ECO:0007669"/>
    <property type="project" value="InterPro"/>
</dbReference>
<feature type="transmembrane region" description="Helical" evidence="5">
    <location>
        <begin position="153"/>
        <end position="174"/>
    </location>
</feature>
<protein>
    <recommendedName>
        <fullName evidence="6">Fatty acid hydroxylase domain-containing protein</fullName>
    </recommendedName>
</protein>
<dbReference type="AlphaFoldDB" id="A0A2C5Y2V4"/>
<sequence>MEVVLDYVDAAVLDVVYESARQRIQLNFCPLLHDKAPSLESVGALRKLAANLCHLATDTDSWARHSMLRQSISIFLLTWLLPTFFYFFFGTICYYQNFDPSLKNHPKFQPCQVRREMVDSLLALFWGSVLTVPVLLAQIHGFSKIYQFGSASWWYEVAQFPFFVLFSDTCMYWLHRIFHAPALFKLLHSKHHQYVIPTPFSAYAFDPLEAWIMSLPLYAFGFIWPMSDFAQLAVFCGTNVWTFLLRTTPHALYPLLAIPTCQMLMTLLADDNRDQFHTVHHKNINVNFGQYLPLWDRLGGTYRDPEIFLKPSLRSKR</sequence>
<evidence type="ECO:0000256" key="2">
    <source>
        <dbReference type="ARBA" id="ARBA00022692"/>
    </source>
</evidence>
<evidence type="ECO:0000256" key="3">
    <source>
        <dbReference type="ARBA" id="ARBA00022989"/>
    </source>
</evidence>
<keyword evidence="3 5" id="KW-1133">Transmembrane helix</keyword>
<dbReference type="GO" id="GO:0008610">
    <property type="term" value="P:lipid biosynthetic process"/>
    <property type="evidence" value="ECO:0007669"/>
    <property type="project" value="InterPro"/>
</dbReference>
<reference evidence="7 8" key="1">
    <citation type="submission" date="2017-06" db="EMBL/GenBank/DDBJ databases">
        <title>Ant-infecting Ophiocordyceps genomes reveal a high diversity of potential behavioral manipulation genes and a possible major role for enterotoxins.</title>
        <authorList>
            <person name="De Bekker C."/>
            <person name="Evans H.C."/>
            <person name="Brachmann A."/>
            <person name="Hughes D.P."/>
        </authorList>
    </citation>
    <scope>NUCLEOTIDE SEQUENCE [LARGE SCALE GENOMIC DNA]</scope>
    <source>
        <strain evidence="7 8">Map64</strain>
    </source>
</reference>
<keyword evidence="2 5" id="KW-0812">Transmembrane</keyword>
<feature type="domain" description="Fatty acid hydroxylase" evidence="6">
    <location>
        <begin position="161"/>
        <end position="301"/>
    </location>
</feature>
<evidence type="ECO:0000256" key="4">
    <source>
        <dbReference type="ARBA" id="ARBA00023136"/>
    </source>
</evidence>
<dbReference type="STRING" id="1399860.A0A2C5Y2V4"/>
<evidence type="ECO:0000256" key="5">
    <source>
        <dbReference type="SAM" id="Phobius"/>
    </source>
</evidence>
<comment type="caution">
    <text evidence="7">The sequence shown here is derived from an EMBL/GenBank/DDBJ whole genome shotgun (WGS) entry which is preliminary data.</text>
</comment>
<feature type="transmembrane region" description="Helical" evidence="5">
    <location>
        <begin position="121"/>
        <end position="141"/>
    </location>
</feature>
<dbReference type="OrthoDB" id="6354873at2759"/>
<accession>A0A2C5Y2V4</accession>
<name>A0A2C5Y2V4_9HYPO</name>
<dbReference type="EMBL" id="NJET01000099">
    <property type="protein sequence ID" value="PHH61562.1"/>
    <property type="molecule type" value="Genomic_DNA"/>
</dbReference>
<evidence type="ECO:0000313" key="8">
    <source>
        <dbReference type="Proteomes" id="UP000226192"/>
    </source>
</evidence>
<dbReference type="InterPro" id="IPR050307">
    <property type="entry name" value="Sterol_Desaturase_Related"/>
</dbReference>
<evidence type="ECO:0000259" key="6">
    <source>
        <dbReference type="Pfam" id="PF04116"/>
    </source>
</evidence>
<keyword evidence="4 5" id="KW-0472">Membrane</keyword>
<organism evidence="7 8">
    <name type="scientific">Ophiocordyceps australis</name>
    <dbReference type="NCBI Taxonomy" id="1399860"/>
    <lineage>
        <taxon>Eukaryota</taxon>
        <taxon>Fungi</taxon>
        <taxon>Dikarya</taxon>
        <taxon>Ascomycota</taxon>
        <taxon>Pezizomycotina</taxon>
        <taxon>Sordariomycetes</taxon>
        <taxon>Hypocreomycetidae</taxon>
        <taxon>Hypocreales</taxon>
        <taxon>Ophiocordycipitaceae</taxon>
        <taxon>Ophiocordyceps</taxon>
    </lineage>
</organism>
<dbReference type="GO" id="GO:0016020">
    <property type="term" value="C:membrane"/>
    <property type="evidence" value="ECO:0007669"/>
    <property type="project" value="UniProtKB-SubCell"/>
</dbReference>
<dbReference type="PANTHER" id="PTHR11863">
    <property type="entry name" value="STEROL DESATURASE"/>
    <property type="match status" value="1"/>
</dbReference>
<dbReference type="Pfam" id="PF04116">
    <property type="entry name" value="FA_hydroxylase"/>
    <property type="match status" value="1"/>
</dbReference>
<evidence type="ECO:0000256" key="1">
    <source>
        <dbReference type="ARBA" id="ARBA00004370"/>
    </source>
</evidence>
<evidence type="ECO:0000313" key="7">
    <source>
        <dbReference type="EMBL" id="PHH61562.1"/>
    </source>
</evidence>
<keyword evidence="8" id="KW-1185">Reference proteome</keyword>